<protein>
    <submittedName>
        <fullName evidence="1">Uncharacterized protein</fullName>
    </submittedName>
</protein>
<evidence type="ECO:0000313" key="1">
    <source>
        <dbReference type="EMBL" id="JAE00044.1"/>
    </source>
</evidence>
<accession>A0A0A9EM16</accession>
<proteinExistence type="predicted"/>
<reference evidence="1" key="2">
    <citation type="journal article" date="2015" name="Data Brief">
        <title>Shoot transcriptome of the giant reed, Arundo donax.</title>
        <authorList>
            <person name="Barrero R.A."/>
            <person name="Guerrero F.D."/>
            <person name="Moolhuijzen P."/>
            <person name="Goolsby J.A."/>
            <person name="Tidwell J."/>
            <person name="Bellgard S.E."/>
            <person name="Bellgard M.I."/>
        </authorList>
    </citation>
    <scope>NUCLEOTIDE SEQUENCE</scope>
    <source>
        <tissue evidence="1">Shoot tissue taken approximately 20 cm above the soil surface</tissue>
    </source>
</reference>
<reference evidence="1" key="1">
    <citation type="submission" date="2014-09" db="EMBL/GenBank/DDBJ databases">
        <authorList>
            <person name="Magalhaes I.L.F."/>
            <person name="Oliveira U."/>
            <person name="Santos F.R."/>
            <person name="Vidigal T.H.D.A."/>
            <person name="Brescovit A.D."/>
            <person name="Santos A.J."/>
        </authorList>
    </citation>
    <scope>NUCLEOTIDE SEQUENCE</scope>
    <source>
        <tissue evidence="1">Shoot tissue taken approximately 20 cm above the soil surface</tissue>
    </source>
</reference>
<dbReference type="EMBL" id="GBRH01197852">
    <property type="protein sequence ID" value="JAE00044.1"/>
    <property type="molecule type" value="Transcribed_RNA"/>
</dbReference>
<dbReference type="AlphaFoldDB" id="A0A0A9EM16"/>
<name>A0A0A9EM16_ARUDO</name>
<organism evidence="1">
    <name type="scientific">Arundo donax</name>
    <name type="common">Giant reed</name>
    <name type="synonym">Donax arundinaceus</name>
    <dbReference type="NCBI Taxonomy" id="35708"/>
    <lineage>
        <taxon>Eukaryota</taxon>
        <taxon>Viridiplantae</taxon>
        <taxon>Streptophyta</taxon>
        <taxon>Embryophyta</taxon>
        <taxon>Tracheophyta</taxon>
        <taxon>Spermatophyta</taxon>
        <taxon>Magnoliopsida</taxon>
        <taxon>Liliopsida</taxon>
        <taxon>Poales</taxon>
        <taxon>Poaceae</taxon>
        <taxon>PACMAD clade</taxon>
        <taxon>Arundinoideae</taxon>
        <taxon>Arundineae</taxon>
        <taxon>Arundo</taxon>
    </lineage>
</organism>
<sequence length="23" mass="2686">MDIPQDPSLFRSIAKMYMISQTL</sequence>